<dbReference type="PROSITE" id="PS00666">
    <property type="entry name" value="DHDPS_2"/>
    <property type="match status" value="1"/>
</dbReference>
<feature type="site" description="Part of a proton relay during catalysis" evidence="12">
    <location>
        <position position="46"/>
    </location>
</feature>
<evidence type="ECO:0000256" key="10">
    <source>
        <dbReference type="ARBA" id="ARBA00023270"/>
    </source>
</evidence>
<dbReference type="GO" id="GO:0019877">
    <property type="term" value="P:diaminopimelate biosynthetic process"/>
    <property type="evidence" value="ECO:0007669"/>
    <property type="project" value="UniProtKB-UniRule"/>
</dbReference>
<dbReference type="OrthoDB" id="9782828at2"/>
<comment type="caution">
    <text evidence="16">The sequence shown here is derived from an EMBL/GenBank/DDBJ whole genome shotgun (WGS) entry which is preliminary data.</text>
</comment>
<dbReference type="PRINTS" id="PR00146">
    <property type="entry name" value="DHPICSNTHASE"/>
</dbReference>
<accession>R7ZYL2</accession>
<evidence type="ECO:0000313" key="16">
    <source>
        <dbReference type="EMBL" id="EON79196.1"/>
    </source>
</evidence>
<evidence type="ECO:0000256" key="15">
    <source>
        <dbReference type="PIRSR" id="PIRSR001365-2"/>
    </source>
</evidence>
<comment type="subunit">
    <text evidence="12">Homotetramer; dimer of dimers.</text>
</comment>
<dbReference type="HAMAP" id="MF_00418">
    <property type="entry name" value="DapA"/>
    <property type="match status" value="1"/>
</dbReference>
<dbReference type="RefSeq" id="WP_010852457.1">
    <property type="nucleotide sequence ID" value="NZ_AQHR01000011.1"/>
</dbReference>
<dbReference type="PATRIC" id="fig|1288963.3.peg.306"/>
<evidence type="ECO:0000256" key="9">
    <source>
        <dbReference type="ARBA" id="ARBA00023239"/>
    </source>
</evidence>
<evidence type="ECO:0000256" key="2">
    <source>
        <dbReference type="ARBA" id="ARBA00005120"/>
    </source>
</evidence>
<feature type="active site" description="Proton donor/acceptor" evidence="12 14">
    <location>
        <position position="135"/>
    </location>
</feature>
<dbReference type="UniPathway" id="UPA00034">
    <property type="reaction ID" value="UER00017"/>
</dbReference>
<dbReference type="InterPro" id="IPR020625">
    <property type="entry name" value="Schiff_base-form_aldolases_AS"/>
</dbReference>
<comment type="catalytic activity">
    <reaction evidence="11 12">
        <text>L-aspartate 4-semialdehyde + pyruvate = (2S,4S)-4-hydroxy-2,3,4,5-tetrahydrodipicolinate + H2O + H(+)</text>
        <dbReference type="Rhea" id="RHEA:34171"/>
        <dbReference type="ChEBI" id="CHEBI:15361"/>
        <dbReference type="ChEBI" id="CHEBI:15377"/>
        <dbReference type="ChEBI" id="CHEBI:15378"/>
        <dbReference type="ChEBI" id="CHEBI:67139"/>
        <dbReference type="ChEBI" id="CHEBI:537519"/>
        <dbReference type="EC" id="4.3.3.7"/>
    </reaction>
</comment>
<evidence type="ECO:0000256" key="7">
    <source>
        <dbReference type="ARBA" id="ARBA00022915"/>
    </source>
</evidence>
<evidence type="ECO:0000256" key="11">
    <source>
        <dbReference type="ARBA" id="ARBA00047836"/>
    </source>
</evidence>
<keyword evidence="6 12" id="KW-0028">Amino-acid biosynthesis</keyword>
<dbReference type="GO" id="GO:0008840">
    <property type="term" value="F:4-hydroxy-tetrahydrodipicolinate synthase activity"/>
    <property type="evidence" value="ECO:0007669"/>
    <property type="project" value="UniProtKB-UniRule"/>
</dbReference>
<dbReference type="Pfam" id="PF00701">
    <property type="entry name" value="DHDPS"/>
    <property type="match status" value="1"/>
</dbReference>
<keyword evidence="10 12" id="KW-0704">Schiff base</keyword>
<dbReference type="SMART" id="SM01130">
    <property type="entry name" value="DHDPS"/>
    <property type="match status" value="1"/>
</dbReference>
<feature type="binding site" evidence="12 15">
    <location>
        <position position="47"/>
    </location>
    <ligand>
        <name>pyruvate</name>
        <dbReference type="ChEBI" id="CHEBI:15361"/>
    </ligand>
</feature>
<evidence type="ECO:0000256" key="13">
    <source>
        <dbReference type="PIRNR" id="PIRNR001365"/>
    </source>
</evidence>
<comment type="pathway">
    <text evidence="2 12">Amino-acid biosynthesis; L-lysine biosynthesis via DAP pathway; (S)-tetrahydrodipicolinate from L-aspartate: step 3/4.</text>
</comment>
<dbReference type="CDD" id="cd00950">
    <property type="entry name" value="DHDPS"/>
    <property type="match status" value="1"/>
</dbReference>
<evidence type="ECO:0000256" key="8">
    <source>
        <dbReference type="ARBA" id="ARBA00023154"/>
    </source>
</evidence>
<keyword evidence="7 12" id="KW-0220">Diaminopimelate biosynthesis</keyword>
<evidence type="ECO:0000256" key="6">
    <source>
        <dbReference type="ARBA" id="ARBA00022605"/>
    </source>
</evidence>
<dbReference type="NCBIfam" id="TIGR00674">
    <property type="entry name" value="dapA"/>
    <property type="match status" value="1"/>
</dbReference>
<comment type="caution">
    <text evidence="12">Was originally thought to be a dihydrodipicolinate synthase (DHDPS), catalyzing the condensation of (S)-aspartate-beta-semialdehyde [(S)-ASA] and pyruvate to dihydrodipicolinate (DHDP). However, it was shown in E.coli that the product of the enzymatic reaction is not dihydrodipicolinate but in fact (4S)-4-hydroxy-2,3,4,5-tetrahydro-(2S)-dipicolinic acid (HTPA), and that the consecutive dehydration reaction leading to DHDP is not spontaneous but catalyzed by DapB.</text>
</comment>
<dbReference type="EC" id="4.3.3.7" evidence="4 12"/>
<dbReference type="InterPro" id="IPR002220">
    <property type="entry name" value="DapA-like"/>
</dbReference>
<feature type="site" description="Part of a proton relay during catalysis" evidence="12">
    <location>
        <position position="109"/>
    </location>
</feature>
<evidence type="ECO:0000256" key="5">
    <source>
        <dbReference type="ARBA" id="ARBA00022490"/>
    </source>
</evidence>
<sequence length="299" mass="31929">MKNLKGSGVALVTPFKADQSIDFDSLERLLFHVTQGGIDYLVILGTTGESATLTREEKQEVFAFCKKTNNGRLPLVFGIGGNSTQQVIDEIHRTDLTDVDAILSVSPYYNKPSQAGIIRHYQAIADASPLPIILYNVPGRTMSNLSAETTLELSKHPNIIGVKEASGNLEQCMKIAAGKDPDFLLISGDDLMTTALRSVGAEGLISVLGNAYPEIIATIAAGSMEASKNATFSLLDINPLMYEESNPVGVKALMHRLGICSDVVRLPLVSASAGLTKRITEAAGRLNIAQMEGAPVKSI</sequence>
<dbReference type="PANTHER" id="PTHR12128:SF66">
    <property type="entry name" value="4-HYDROXY-2-OXOGLUTARATE ALDOLASE, MITOCHONDRIAL"/>
    <property type="match status" value="1"/>
</dbReference>
<dbReference type="Proteomes" id="UP000013909">
    <property type="component" value="Unassembled WGS sequence"/>
</dbReference>
<dbReference type="AlphaFoldDB" id="R7ZYL2"/>
<reference evidence="16 17" key="1">
    <citation type="submission" date="2013-02" db="EMBL/GenBank/DDBJ databases">
        <title>A novel strain isolated from Lonar lake, Maharashtra, India.</title>
        <authorList>
            <person name="Singh A."/>
        </authorList>
    </citation>
    <scope>NUCLEOTIDE SEQUENCE [LARGE SCALE GENOMIC DNA]</scope>
    <source>
        <strain evidence="16 17">AK24</strain>
    </source>
</reference>
<proteinExistence type="inferred from homology"/>
<keyword evidence="5 12" id="KW-0963">Cytoplasm</keyword>
<feature type="binding site" evidence="12 15">
    <location>
        <position position="205"/>
    </location>
    <ligand>
        <name>pyruvate</name>
        <dbReference type="ChEBI" id="CHEBI:15361"/>
    </ligand>
</feature>
<evidence type="ECO:0000256" key="3">
    <source>
        <dbReference type="ARBA" id="ARBA00007592"/>
    </source>
</evidence>
<dbReference type="Gene3D" id="3.20.20.70">
    <property type="entry name" value="Aldolase class I"/>
    <property type="match status" value="1"/>
</dbReference>
<gene>
    <name evidence="12" type="primary">dapA</name>
    <name evidence="16" type="ORF">ADIS_0305</name>
</gene>
<evidence type="ECO:0000313" key="17">
    <source>
        <dbReference type="Proteomes" id="UP000013909"/>
    </source>
</evidence>
<dbReference type="SUPFAM" id="SSF51569">
    <property type="entry name" value="Aldolase"/>
    <property type="match status" value="1"/>
</dbReference>
<comment type="similarity">
    <text evidence="3 12 13">Belongs to the DapA family.</text>
</comment>
<evidence type="ECO:0000256" key="12">
    <source>
        <dbReference type="HAMAP-Rule" id="MF_00418"/>
    </source>
</evidence>
<feature type="active site" description="Schiff-base intermediate with substrate" evidence="12 14">
    <location>
        <position position="163"/>
    </location>
</feature>
<evidence type="ECO:0000256" key="1">
    <source>
        <dbReference type="ARBA" id="ARBA00003294"/>
    </source>
</evidence>
<dbReference type="PIRSF" id="PIRSF001365">
    <property type="entry name" value="DHDPS"/>
    <property type="match status" value="1"/>
</dbReference>
<dbReference type="EMBL" id="AQHR01000011">
    <property type="protein sequence ID" value="EON79196.1"/>
    <property type="molecule type" value="Genomic_DNA"/>
</dbReference>
<comment type="function">
    <text evidence="1 12">Catalyzes the condensation of (S)-aspartate-beta-semialdehyde [(S)-ASA] and pyruvate to 4-hydroxy-tetrahydrodipicolinate (HTPA).</text>
</comment>
<comment type="subcellular location">
    <subcellularLocation>
        <location evidence="12">Cytoplasm</location>
    </subcellularLocation>
</comment>
<name>R7ZYL2_9BACT</name>
<protein>
    <recommendedName>
        <fullName evidence="4 12">4-hydroxy-tetrahydrodipicolinate synthase</fullName>
        <shortName evidence="12">HTPA synthase</shortName>
        <ecNumber evidence="4 12">4.3.3.7</ecNumber>
    </recommendedName>
</protein>
<organism evidence="16 17">
    <name type="scientific">Lunatimonas lonarensis</name>
    <dbReference type="NCBI Taxonomy" id="1232681"/>
    <lineage>
        <taxon>Bacteria</taxon>
        <taxon>Pseudomonadati</taxon>
        <taxon>Bacteroidota</taxon>
        <taxon>Cytophagia</taxon>
        <taxon>Cytophagales</taxon>
        <taxon>Cyclobacteriaceae</taxon>
    </lineage>
</organism>
<keyword evidence="9 12" id="KW-0456">Lyase</keyword>
<dbReference type="GO" id="GO:0005829">
    <property type="term" value="C:cytosol"/>
    <property type="evidence" value="ECO:0007669"/>
    <property type="project" value="TreeGrafter"/>
</dbReference>
<evidence type="ECO:0000256" key="14">
    <source>
        <dbReference type="PIRSR" id="PIRSR001365-1"/>
    </source>
</evidence>
<dbReference type="InterPro" id="IPR013785">
    <property type="entry name" value="Aldolase_TIM"/>
</dbReference>
<evidence type="ECO:0000256" key="4">
    <source>
        <dbReference type="ARBA" id="ARBA00012086"/>
    </source>
</evidence>
<keyword evidence="17" id="KW-1185">Reference proteome</keyword>
<dbReference type="PANTHER" id="PTHR12128">
    <property type="entry name" value="DIHYDRODIPICOLINATE SYNTHASE"/>
    <property type="match status" value="1"/>
</dbReference>
<dbReference type="GO" id="GO:0009089">
    <property type="term" value="P:lysine biosynthetic process via diaminopimelate"/>
    <property type="evidence" value="ECO:0007669"/>
    <property type="project" value="UniProtKB-UniRule"/>
</dbReference>
<keyword evidence="8 12" id="KW-0457">Lysine biosynthesis</keyword>
<dbReference type="InterPro" id="IPR005263">
    <property type="entry name" value="DapA"/>
</dbReference>
<dbReference type="STRING" id="1232681.ADIS_0305"/>